<dbReference type="Proteomes" id="UP000694941">
    <property type="component" value="Unplaced"/>
</dbReference>
<keyword evidence="5 6" id="KW-0472">Membrane</keyword>
<evidence type="ECO:0000256" key="6">
    <source>
        <dbReference type="SAM" id="Phobius"/>
    </source>
</evidence>
<gene>
    <name evidence="8" type="primary">LOC106472271</name>
</gene>
<dbReference type="Pfam" id="PF10160">
    <property type="entry name" value="Tmemb_40"/>
    <property type="match status" value="1"/>
</dbReference>
<evidence type="ECO:0000256" key="5">
    <source>
        <dbReference type="ARBA" id="ARBA00023136"/>
    </source>
</evidence>
<reference evidence="8" key="1">
    <citation type="submission" date="2025-08" db="UniProtKB">
        <authorList>
            <consortium name="RefSeq"/>
        </authorList>
    </citation>
    <scope>IDENTIFICATION</scope>
    <source>
        <tissue evidence="8">Muscle</tissue>
    </source>
</reference>
<keyword evidence="7" id="KW-1185">Reference proteome</keyword>
<comment type="similarity">
    <text evidence="2">Belongs to the UPF0359 family.</text>
</comment>
<evidence type="ECO:0000256" key="1">
    <source>
        <dbReference type="ARBA" id="ARBA00004141"/>
    </source>
</evidence>
<dbReference type="PANTHER" id="PTHR15876">
    <property type="entry name" value="TRANSMEMBRANE PROTEIN ADIPOCYTE-ASSOCIATED 1"/>
    <property type="match status" value="1"/>
</dbReference>
<sequence length="136" mass="15200">MVSVRVWDLGIFVPNVLFLLFLGLHFSRAQIKLRTTSSPIFWAFYLLVFVSAVVSVTRCIVSMTVNAAMFTGDLVDKVLWVVVRFSLLSTEISVLIFGLAFGHLDSNTSIRRVLFVTFFISLAYSSTQVSCLCCNS</sequence>
<name>A0ABM1BTG8_LIMPO</name>
<evidence type="ECO:0000256" key="4">
    <source>
        <dbReference type="ARBA" id="ARBA00022989"/>
    </source>
</evidence>
<dbReference type="PANTHER" id="PTHR15876:SF8">
    <property type="entry name" value="TRANSMEMBRANE PROTEIN ADIPOCYTE-ASSOCIATED 1"/>
    <property type="match status" value="1"/>
</dbReference>
<organism evidence="7 8">
    <name type="scientific">Limulus polyphemus</name>
    <name type="common">Atlantic horseshoe crab</name>
    <dbReference type="NCBI Taxonomy" id="6850"/>
    <lineage>
        <taxon>Eukaryota</taxon>
        <taxon>Metazoa</taxon>
        <taxon>Ecdysozoa</taxon>
        <taxon>Arthropoda</taxon>
        <taxon>Chelicerata</taxon>
        <taxon>Merostomata</taxon>
        <taxon>Xiphosura</taxon>
        <taxon>Limulidae</taxon>
        <taxon>Limulus</taxon>
    </lineage>
</organism>
<evidence type="ECO:0000256" key="2">
    <source>
        <dbReference type="ARBA" id="ARBA00010125"/>
    </source>
</evidence>
<dbReference type="RefSeq" id="XP_013788352.2">
    <property type="nucleotide sequence ID" value="XM_013932898.2"/>
</dbReference>
<feature type="transmembrane region" description="Helical" evidence="6">
    <location>
        <begin position="6"/>
        <end position="27"/>
    </location>
</feature>
<evidence type="ECO:0000313" key="7">
    <source>
        <dbReference type="Proteomes" id="UP000694941"/>
    </source>
</evidence>
<protein>
    <submittedName>
        <fullName evidence="8">Transmembrane protein adipocyte-associated 1 homolog</fullName>
    </submittedName>
</protein>
<feature type="transmembrane region" description="Helical" evidence="6">
    <location>
        <begin position="78"/>
        <end position="101"/>
    </location>
</feature>
<comment type="subcellular location">
    <subcellularLocation>
        <location evidence="1">Membrane</location>
        <topology evidence="1">Multi-pass membrane protein</topology>
    </subcellularLocation>
</comment>
<accession>A0ABM1BTG8</accession>
<keyword evidence="4 6" id="KW-1133">Transmembrane helix</keyword>
<evidence type="ECO:0000256" key="3">
    <source>
        <dbReference type="ARBA" id="ARBA00022692"/>
    </source>
</evidence>
<dbReference type="InterPro" id="IPR018781">
    <property type="entry name" value="TPRA1/CAND2/CAND8"/>
</dbReference>
<proteinExistence type="inferred from homology"/>
<dbReference type="GeneID" id="106472271"/>
<evidence type="ECO:0000313" key="8">
    <source>
        <dbReference type="RefSeq" id="XP_013788352.2"/>
    </source>
</evidence>
<keyword evidence="3 6" id="KW-0812">Transmembrane</keyword>
<feature type="transmembrane region" description="Helical" evidence="6">
    <location>
        <begin position="39"/>
        <end position="58"/>
    </location>
</feature>